<dbReference type="Pfam" id="PF25381">
    <property type="entry name" value="PH_26"/>
    <property type="match status" value="1"/>
</dbReference>
<feature type="compositionally biased region" description="Polar residues" evidence="1">
    <location>
        <begin position="1119"/>
        <end position="1135"/>
    </location>
</feature>
<feature type="compositionally biased region" description="Low complexity" evidence="1">
    <location>
        <begin position="1246"/>
        <end position="1257"/>
    </location>
</feature>
<sequence length="1681" mass="184219">MPRSRVLSFMSQWGNGARSPTTDNAPPSPTVAKPPINENTPPSAAARRQLDIDTATPQASGQKLDSYAQNSPKDPSTPSRTLSRARGDSRANRESMVQTYKPPQVEVANDTPPELQPIFSYLNSHSNKLYQEGYFLKLHDLDTRGRPSAGRVWVESFAQLVGTVLSLWDAAALDAAGEDGEVVPTFINLSDASLKMIESLPMNGAQGGSLQNVLSVSTAANNRYLLHFNSLNSLTQWTAGIRLAMFEHSTLQEAYTGSLVAGKGKLLNNIKAIMDRSKFAHEDWARVRFGAGTPWKRCWCVVSPPDEKQYSKAQKSFKKTSAYERVKLPKGNIKFYDTRKVTKKTRPIATVSDAYAAYAIYPQSKPLIDQSTLVKLEGLVTVHGSAENTTEGFIFVMPEVHAAVSGFEMMLQFLFPVFDTFNLYGRPNKLIADVLDQRGLMFAMPSDRRYGHLDILDVSALIHTDGSQAWSERQWRREMKKLTANRMQTQMEETPANMRAASVRGNQRRNTTTSRTFSPAGGRTGAVRFGDSASTHSTPGSRSESPVQDQLQFAPPRRTDSAPPDAQGSPHRRSASDAQGYRKFMTETQSRLSYESNRPSFGDGPPPPPRHGGALGRSYGPASLERIQSGAETPTLGSLDRDLRSQHMASPGLVPPEPVQSPPAFSHNPNSRPAHQPYQAPDLRRAHSNVDAATLYQMQEAMRQRDDASEEDADVGWTADAQHLHQQPQNHVTTFNTSTNRRGPPADRSQGVLNDVTKTRPRGLRQPLGRVEESPYGGNDSAAFRSPGTTTAPIGAGRAGATRPEVARLQSDSSASAVSLRSSRSIARKPVPNRPDDSEISGRSDASPAERAVPEDRPDSPVSTHSWAEDFFDADALDHLASTSPDRNNTMLSEHSVASSATPDYASTAPSEPEPKKPVERQRAGKLKTVGDPEYQGTGTRPSSAMKLDTWASDRMERAAEMPSIDFGPTLTYKPTNRPATTGTITALDDEKERPKSADRLRQSSADQLNRVSPDIASRNTPSPGLASRETSGAINQPGNHHSIAWQPASSTPPVTTPGGRQGMTPEQWVQYRAALATQPQQAPPRKPVPLYAHQRTTSGNSVHQLRKASAKTPPPLSRSPSGDWTQQGQAQRTPPSRPQSRGAGTVLNQSAPVSRPQSRGAGTYLDRQPSSSNTLYAQQPPNLTAQEQMKVARATGTPLLSYTSKSDKKSQEQYQPGLFGALAAREHEKAEMKKASTSRHSTHVQQAITQRQQQQGGDVQAYNQAQYQMQMQQQQAAFQAHAQQMQAMQAMQYNQMMMAQQQMPAAYNQQYEQPGGRTSGFWQQQQQQQQPQYAGHPQQGWGQQYSPGSYMGQQSPYSPNGAAQGQGQHIALAVSLLIGFAVKSTSTPSELLPEGPFPGDDLLPTAPMVYDQVRTINAPRSEIWPWLLQLGKGRAGWYCPASWEKWMPASWPAARAINPERQNLAIGDRVEDYGFNAEEDFFIVAAVEPERALVFTSERNTDRDLVDDQHGNAVIENALTSDFNFSWLEDVAPPESYIDNVHLLRYDQAPGHGQAGLETAESGISTEVNSSFSDSLDISSFFDSDPCFSAESSGYYSSPCYDSGSSVLSMSVGASVTTDGFNMGMPNVQSPSQNAPSHNDVPDRNLERPPKLRLDRLHPTDRVGGSRQKSTSRHFCVRQQ</sequence>
<dbReference type="InterPro" id="IPR011993">
    <property type="entry name" value="PH-like_dom_sf"/>
</dbReference>
<evidence type="ECO:0000256" key="1">
    <source>
        <dbReference type="SAM" id="MobiDB-lite"/>
    </source>
</evidence>
<feature type="domain" description="PH" evidence="2">
    <location>
        <begin position="128"/>
        <end position="246"/>
    </location>
</feature>
<feature type="region of interest" description="Disordered" evidence="1">
    <location>
        <begin position="1623"/>
        <end position="1681"/>
    </location>
</feature>
<feature type="compositionally biased region" description="Polar residues" evidence="1">
    <location>
        <begin position="532"/>
        <end position="551"/>
    </location>
</feature>
<proteinExistence type="predicted"/>
<feature type="compositionally biased region" description="Polar residues" evidence="1">
    <location>
        <begin position="882"/>
        <end position="902"/>
    </location>
</feature>
<feature type="compositionally biased region" description="Basic residues" evidence="1">
    <location>
        <begin position="1671"/>
        <end position="1681"/>
    </location>
</feature>
<dbReference type="SUPFAM" id="SSF50729">
    <property type="entry name" value="PH domain-like"/>
    <property type="match status" value="1"/>
</dbReference>
<accession>A0A4U0U1I3</accession>
<reference evidence="3 4" key="1">
    <citation type="submission" date="2017-03" db="EMBL/GenBank/DDBJ databases">
        <title>Genomes of endolithic fungi from Antarctica.</title>
        <authorList>
            <person name="Coleine C."/>
            <person name="Masonjones S."/>
            <person name="Stajich J.E."/>
        </authorList>
    </citation>
    <scope>NUCLEOTIDE SEQUENCE [LARGE SCALE GENOMIC DNA]</scope>
    <source>
        <strain evidence="3 4">CCFEE 6315</strain>
    </source>
</reference>
<feature type="compositionally biased region" description="Basic and acidic residues" evidence="1">
    <location>
        <begin position="1641"/>
        <end position="1662"/>
    </location>
</feature>
<organism evidence="3 4">
    <name type="scientific">Salinomyces thailandicus</name>
    <dbReference type="NCBI Taxonomy" id="706561"/>
    <lineage>
        <taxon>Eukaryota</taxon>
        <taxon>Fungi</taxon>
        <taxon>Dikarya</taxon>
        <taxon>Ascomycota</taxon>
        <taxon>Pezizomycotina</taxon>
        <taxon>Dothideomycetes</taxon>
        <taxon>Dothideomycetidae</taxon>
        <taxon>Mycosphaerellales</taxon>
        <taxon>Teratosphaeriaceae</taxon>
        <taxon>Salinomyces</taxon>
    </lineage>
</organism>
<feature type="compositionally biased region" description="Polar residues" evidence="1">
    <location>
        <begin position="1169"/>
        <end position="1178"/>
    </location>
</feature>
<gene>
    <name evidence="3" type="ORF">B0A50_04198</name>
</gene>
<keyword evidence="4" id="KW-1185">Reference proteome</keyword>
<dbReference type="OrthoDB" id="5563754at2759"/>
<feature type="compositionally biased region" description="Basic and acidic residues" evidence="1">
    <location>
        <begin position="989"/>
        <end position="1002"/>
    </location>
</feature>
<dbReference type="FunFam" id="2.30.29.30:FF:000203">
    <property type="entry name" value="PH domain-containing protein"/>
    <property type="match status" value="1"/>
</dbReference>
<feature type="region of interest" description="Disordered" evidence="1">
    <location>
        <begin position="1228"/>
        <end position="1257"/>
    </location>
</feature>
<evidence type="ECO:0000313" key="3">
    <source>
        <dbReference type="EMBL" id="TKA28226.1"/>
    </source>
</evidence>
<feature type="region of interest" description="Disordered" evidence="1">
    <location>
        <begin position="647"/>
        <end position="678"/>
    </location>
</feature>
<feature type="compositionally biased region" description="Polar residues" evidence="1">
    <location>
        <begin position="504"/>
        <end position="517"/>
    </location>
</feature>
<feature type="compositionally biased region" description="Polar residues" evidence="1">
    <location>
        <begin position="1342"/>
        <end position="1365"/>
    </location>
</feature>
<feature type="compositionally biased region" description="Polar residues" evidence="1">
    <location>
        <begin position="55"/>
        <end position="82"/>
    </location>
</feature>
<feature type="compositionally biased region" description="Polar residues" evidence="1">
    <location>
        <begin position="724"/>
        <end position="741"/>
    </location>
</feature>
<feature type="compositionally biased region" description="Polar residues" evidence="1">
    <location>
        <begin position="9"/>
        <end position="25"/>
    </location>
</feature>
<feature type="compositionally biased region" description="Basic and acidic residues" evidence="1">
    <location>
        <begin position="913"/>
        <end position="923"/>
    </location>
</feature>
<dbReference type="PROSITE" id="PS50003">
    <property type="entry name" value="PH_DOMAIN"/>
    <property type="match status" value="1"/>
</dbReference>
<feature type="compositionally biased region" description="Low complexity" evidence="1">
    <location>
        <begin position="1324"/>
        <end position="1341"/>
    </location>
</feature>
<dbReference type="EMBL" id="NAJL01000019">
    <property type="protein sequence ID" value="TKA28226.1"/>
    <property type="molecule type" value="Genomic_DNA"/>
</dbReference>
<dbReference type="Gene3D" id="2.30.29.30">
    <property type="entry name" value="Pleckstrin-homology domain (PH domain)/Phosphotyrosine-binding domain (PTB)"/>
    <property type="match status" value="1"/>
</dbReference>
<dbReference type="SMART" id="SM00233">
    <property type="entry name" value="PH"/>
    <property type="match status" value="1"/>
</dbReference>
<dbReference type="InterPro" id="IPR001849">
    <property type="entry name" value="PH_domain"/>
</dbReference>
<evidence type="ECO:0000259" key="2">
    <source>
        <dbReference type="PROSITE" id="PS50003"/>
    </source>
</evidence>
<feature type="compositionally biased region" description="Low complexity" evidence="1">
    <location>
        <begin position="811"/>
        <end position="825"/>
    </location>
</feature>
<feature type="region of interest" description="Disordered" evidence="1">
    <location>
        <begin position="722"/>
        <end position="1178"/>
    </location>
</feature>
<evidence type="ECO:0000313" key="4">
    <source>
        <dbReference type="Proteomes" id="UP000308549"/>
    </source>
</evidence>
<name>A0A4U0U1I3_9PEZI</name>
<feature type="compositionally biased region" description="Polar residues" evidence="1">
    <location>
        <begin position="1018"/>
        <end position="1040"/>
    </location>
</feature>
<feature type="compositionally biased region" description="Polar residues" evidence="1">
    <location>
        <begin position="1147"/>
        <end position="1158"/>
    </location>
</feature>
<feature type="region of interest" description="Disordered" evidence="1">
    <location>
        <begin position="491"/>
        <end position="620"/>
    </location>
</feature>
<dbReference type="InterPro" id="IPR058155">
    <property type="entry name" value="Skg3/CAF120-like_PH"/>
</dbReference>
<dbReference type="Proteomes" id="UP000308549">
    <property type="component" value="Unassembled WGS sequence"/>
</dbReference>
<protein>
    <recommendedName>
        <fullName evidence="2">PH domain-containing protein</fullName>
    </recommendedName>
</protein>
<comment type="caution">
    <text evidence="3">The sequence shown here is derived from an EMBL/GenBank/DDBJ whole genome shotgun (WGS) entry which is preliminary data.</text>
</comment>
<feature type="region of interest" description="Disordered" evidence="1">
    <location>
        <begin position="1"/>
        <end position="100"/>
    </location>
</feature>
<feature type="compositionally biased region" description="Polar residues" evidence="1">
    <location>
        <begin position="586"/>
        <end position="598"/>
    </location>
</feature>
<feature type="compositionally biased region" description="Polar residues" evidence="1">
    <location>
        <begin position="1095"/>
        <end position="1104"/>
    </location>
</feature>
<feature type="compositionally biased region" description="Polar residues" evidence="1">
    <location>
        <begin position="1628"/>
        <end position="1638"/>
    </location>
</feature>
<feature type="region of interest" description="Disordered" evidence="1">
    <location>
        <begin position="1311"/>
        <end position="1365"/>
    </location>
</feature>
<feature type="compositionally biased region" description="Polar residues" evidence="1">
    <location>
        <begin position="973"/>
        <end position="985"/>
    </location>
</feature>